<dbReference type="OrthoDB" id="9790144at2"/>
<proteinExistence type="predicted"/>
<comment type="caution">
    <text evidence="1">The sequence shown here is derived from an EMBL/GenBank/DDBJ whole genome shotgun (WGS) entry which is preliminary data.</text>
</comment>
<accession>A0A4Y8UQ02</accession>
<evidence type="ECO:0000313" key="2">
    <source>
        <dbReference type="Proteomes" id="UP000297872"/>
    </source>
</evidence>
<dbReference type="InterPro" id="IPR036465">
    <property type="entry name" value="vWFA_dom_sf"/>
</dbReference>
<dbReference type="EMBL" id="SGVY01000070">
    <property type="protein sequence ID" value="TFH70916.1"/>
    <property type="molecule type" value="Genomic_DNA"/>
</dbReference>
<sequence>MEETRNKTAMQKTQIFNVIILDRSGSMQRIRQAAVDGFNETLVGIKKAQEKFADTQEHFVSLVTFCSCETCNVFDKVPVGKAHPLSMNDYEPCCSTPLYDAMGFTLTAMHKQIKDIEDVAVVVTIITDGYENASKEYNGSSIKALVETLRKEGWTFTYMGANQDLMEVAMSMSIRNARNFDYSSEGTRASMRKDTTTRMNFFSRLSQMKNEAAFCAEPMSKEERLGCYGRLADEAFDEEENK</sequence>
<gene>
    <name evidence="1" type="ORF">EXN75_15815</name>
</gene>
<dbReference type="Proteomes" id="UP000297872">
    <property type="component" value="Unassembled WGS sequence"/>
</dbReference>
<organism evidence="1 2">
    <name type="scientific">Segatella hominis</name>
    <dbReference type="NCBI Taxonomy" id="2518605"/>
    <lineage>
        <taxon>Bacteria</taxon>
        <taxon>Pseudomonadati</taxon>
        <taxon>Bacteroidota</taxon>
        <taxon>Bacteroidia</taxon>
        <taxon>Bacteroidales</taxon>
        <taxon>Prevotellaceae</taxon>
        <taxon>Segatella</taxon>
    </lineage>
</organism>
<dbReference type="GeneID" id="302996728"/>
<evidence type="ECO:0000313" key="1">
    <source>
        <dbReference type="EMBL" id="TFH70916.1"/>
    </source>
</evidence>
<dbReference type="Gene3D" id="3.40.50.410">
    <property type="entry name" value="von Willebrand factor, type A domain"/>
    <property type="match status" value="1"/>
</dbReference>
<dbReference type="AlphaFoldDB" id="A0A4Y8UQ02"/>
<keyword evidence="2" id="KW-1185">Reference proteome</keyword>
<reference evidence="1 2" key="1">
    <citation type="submission" date="2019-02" db="EMBL/GenBank/DDBJ databases">
        <title>Draft Genome Sequence of the Prevotella sp. BCRC 81118, Isolated from Human Feces.</title>
        <authorList>
            <person name="Huang C.-H."/>
        </authorList>
    </citation>
    <scope>NUCLEOTIDE SEQUENCE [LARGE SCALE GENOMIC DNA]</scope>
    <source>
        <strain evidence="1 2">BCRC 81118</strain>
    </source>
</reference>
<name>A0A4Y8UQ02_9BACT</name>
<dbReference type="SUPFAM" id="SSF53300">
    <property type="entry name" value="vWA-like"/>
    <property type="match status" value="1"/>
</dbReference>
<dbReference type="RefSeq" id="WP_134844548.1">
    <property type="nucleotide sequence ID" value="NZ_SGVY01000070.1"/>
</dbReference>
<protein>
    <submittedName>
        <fullName evidence="1">VWA domain-containing protein</fullName>
    </submittedName>
</protein>